<evidence type="ECO:0000313" key="3">
    <source>
        <dbReference type="Proteomes" id="UP000198287"/>
    </source>
</evidence>
<protein>
    <submittedName>
        <fullName evidence="2">Uncharacterized protein</fullName>
    </submittedName>
</protein>
<dbReference type="Proteomes" id="UP000198287">
    <property type="component" value="Unassembled WGS sequence"/>
</dbReference>
<dbReference type="OMA" id="CLMISIR"/>
<gene>
    <name evidence="2" type="ORF">Fcan01_14404</name>
</gene>
<feature type="transmembrane region" description="Helical" evidence="1">
    <location>
        <begin position="139"/>
        <end position="159"/>
    </location>
</feature>
<keyword evidence="1" id="KW-0812">Transmembrane</keyword>
<reference evidence="2 3" key="1">
    <citation type="submission" date="2015-12" db="EMBL/GenBank/DDBJ databases">
        <title>The genome of Folsomia candida.</title>
        <authorList>
            <person name="Faddeeva A."/>
            <person name="Derks M.F."/>
            <person name="Anvar Y."/>
            <person name="Smit S."/>
            <person name="Van Straalen N."/>
            <person name="Roelofs D."/>
        </authorList>
    </citation>
    <scope>NUCLEOTIDE SEQUENCE [LARGE SCALE GENOMIC DNA]</scope>
    <source>
        <strain evidence="2 3">VU population</strain>
        <tissue evidence="2">Whole body</tissue>
    </source>
</reference>
<feature type="transmembrane region" description="Helical" evidence="1">
    <location>
        <begin position="203"/>
        <end position="228"/>
    </location>
</feature>
<evidence type="ECO:0000256" key="1">
    <source>
        <dbReference type="SAM" id="Phobius"/>
    </source>
</evidence>
<feature type="transmembrane region" description="Helical" evidence="1">
    <location>
        <begin position="356"/>
        <end position="380"/>
    </location>
</feature>
<feature type="transmembrane region" description="Helical" evidence="1">
    <location>
        <begin position="314"/>
        <end position="336"/>
    </location>
</feature>
<dbReference type="AlphaFoldDB" id="A0A226E1C0"/>
<comment type="caution">
    <text evidence="2">The sequence shown here is derived from an EMBL/GenBank/DDBJ whole genome shotgun (WGS) entry which is preliminary data.</text>
</comment>
<keyword evidence="1" id="KW-1133">Transmembrane helix</keyword>
<accession>A0A226E1C0</accession>
<feature type="transmembrane region" description="Helical" evidence="1">
    <location>
        <begin position="171"/>
        <end position="191"/>
    </location>
</feature>
<evidence type="ECO:0000313" key="2">
    <source>
        <dbReference type="EMBL" id="OXA51259.1"/>
    </source>
</evidence>
<organism evidence="2 3">
    <name type="scientific">Folsomia candida</name>
    <name type="common">Springtail</name>
    <dbReference type="NCBI Taxonomy" id="158441"/>
    <lineage>
        <taxon>Eukaryota</taxon>
        <taxon>Metazoa</taxon>
        <taxon>Ecdysozoa</taxon>
        <taxon>Arthropoda</taxon>
        <taxon>Hexapoda</taxon>
        <taxon>Collembola</taxon>
        <taxon>Entomobryomorpha</taxon>
        <taxon>Isotomoidea</taxon>
        <taxon>Isotomidae</taxon>
        <taxon>Proisotominae</taxon>
        <taxon>Folsomia</taxon>
    </lineage>
</organism>
<keyword evidence="1" id="KW-0472">Membrane</keyword>
<keyword evidence="3" id="KW-1185">Reference proteome</keyword>
<sequence>MPRRKEKDSKIRATWVDGAASSYRSLLQHAPPLPPEPPQLDGEVLPGVPLFSPVLRPGHYDHIASSLVPQSAEKDTIPRHALEKSSSSFLNDIETPPSTPSEEEAGTLGIHILCIGKKKHHVDGRLRHRRLAKIFANKMLVLVIWMNIPCLVLQLMYAFYHKLRIAILLDYTASGIVFLSLIVFSLILNYFTGLARNTPYHFFLILVKSVVWGWNYLLAGALVEYLYIQKKISDHFDSEHEHTGETPEQEERVKSQLYHEFVTKEFFDDDGEEHDEELKAQNMFFMFGIAYFICLMISIRILGRFAKLNYFGPIVPFITYTTTFLIILVATIAILATGRVFGEGEGEDENKLWMVIQATCGPLIGCVMAELFTIYLQALLGGKLCPLKREEYLYAAAHY</sequence>
<dbReference type="EMBL" id="LNIX01000008">
    <property type="protein sequence ID" value="OXA51259.1"/>
    <property type="molecule type" value="Genomic_DNA"/>
</dbReference>
<feature type="transmembrane region" description="Helical" evidence="1">
    <location>
        <begin position="283"/>
        <end position="302"/>
    </location>
</feature>
<proteinExistence type="predicted"/>
<name>A0A226E1C0_FOLCA</name>